<dbReference type="Proteomes" id="UP000605970">
    <property type="component" value="Unassembled WGS sequence"/>
</dbReference>
<sequence length="532" mass="61606">METKQKLIKITTKIYFIFFFILIIFSNYSLSINSIFNQKYDCADLNCFKINNGLINLKYLQHKMLIDTNTGKILECNKCSDCTNSGYSTCMQPLQFNKQKHQLIIIEGKCECSHSGPFIILNNGIIKNISNIEGKNENVQKCKVMDNGRTRLINEPKLGENEALFRLCYSSAFRRLPPLKANNDQITDQSIPTVLVTVEQFWVDKYWQELNPKDLHLYYVFPVTQKEYCEKGTTSIPNTDELVWINPGKYQTNMDPKMPQEIEFERNVFAGAERARFYYEVIVVRENQLKAGAGKPKFEHRETLIRSDILNFELHPEVYGSGMEDEITRKKEKGKHDPRLPIVRPILRSKGGKEKSLEKSRINSPKKEISFQAVTGENIEEIEATTLMPIPIPKNEFGKIENDQLKEKISTQQTSSTVQTQMSSTTNIFNLDSKLESEADSKTKEEIKEENKKVKVEKDEYWLIFRNVLIVFIVLLFIVVILGICWNRSLLFFSGRRKNRENNTNGQMNGNVKKRVQNGKEYKEACNNPVYT</sequence>
<feature type="transmembrane region" description="Helical" evidence="1">
    <location>
        <begin position="12"/>
        <end position="30"/>
    </location>
</feature>
<protein>
    <submittedName>
        <fullName evidence="2">Uncharacterized protein</fullName>
    </submittedName>
</protein>
<organism evidence="2 3">
    <name type="scientific">Meloidogyne graminicola</name>
    <dbReference type="NCBI Taxonomy" id="189291"/>
    <lineage>
        <taxon>Eukaryota</taxon>
        <taxon>Metazoa</taxon>
        <taxon>Ecdysozoa</taxon>
        <taxon>Nematoda</taxon>
        <taxon>Chromadorea</taxon>
        <taxon>Rhabditida</taxon>
        <taxon>Tylenchina</taxon>
        <taxon>Tylenchomorpha</taxon>
        <taxon>Tylenchoidea</taxon>
        <taxon>Meloidogynidae</taxon>
        <taxon>Meloidogyninae</taxon>
        <taxon>Meloidogyne</taxon>
    </lineage>
</organism>
<gene>
    <name evidence="2" type="ORF">Mgra_00005712</name>
</gene>
<dbReference type="OrthoDB" id="5857665at2759"/>
<dbReference type="AlphaFoldDB" id="A0A8S9ZN13"/>
<dbReference type="EMBL" id="JABEBT010000050">
    <property type="protein sequence ID" value="KAF7634819.1"/>
    <property type="molecule type" value="Genomic_DNA"/>
</dbReference>
<evidence type="ECO:0000313" key="2">
    <source>
        <dbReference type="EMBL" id="KAF7634819.1"/>
    </source>
</evidence>
<keyword evidence="1" id="KW-1133">Transmembrane helix</keyword>
<proteinExistence type="predicted"/>
<comment type="caution">
    <text evidence="2">The sequence shown here is derived from an EMBL/GenBank/DDBJ whole genome shotgun (WGS) entry which is preliminary data.</text>
</comment>
<keyword evidence="1" id="KW-0812">Transmembrane</keyword>
<accession>A0A8S9ZN13</accession>
<reference evidence="2" key="1">
    <citation type="journal article" date="2020" name="Ecol. Evol.">
        <title>Genome structure and content of the rice root-knot nematode (Meloidogyne graminicola).</title>
        <authorList>
            <person name="Phan N.T."/>
            <person name="Danchin E.G.J."/>
            <person name="Klopp C."/>
            <person name="Perfus-Barbeoch L."/>
            <person name="Kozlowski D.K."/>
            <person name="Koutsovoulos G.D."/>
            <person name="Lopez-Roques C."/>
            <person name="Bouchez O."/>
            <person name="Zahm M."/>
            <person name="Besnard G."/>
            <person name="Bellafiore S."/>
        </authorList>
    </citation>
    <scope>NUCLEOTIDE SEQUENCE</scope>
    <source>
        <strain evidence="2">VN-18</strain>
    </source>
</reference>
<name>A0A8S9ZN13_9BILA</name>
<keyword evidence="1" id="KW-0472">Membrane</keyword>
<evidence type="ECO:0000313" key="3">
    <source>
        <dbReference type="Proteomes" id="UP000605970"/>
    </source>
</evidence>
<evidence type="ECO:0000256" key="1">
    <source>
        <dbReference type="SAM" id="Phobius"/>
    </source>
</evidence>
<keyword evidence="3" id="KW-1185">Reference proteome</keyword>
<feature type="transmembrane region" description="Helical" evidence="1">
    <location>
        <begin position="461"/>
        <end position="486"/>
    </location>
</feature>